<protein>
    <submittedName>
        <fullName evidence="2">Uncharacterized protein</fullName>
    </submittedName>
</protein>
<keyword evidence="3" id="KW-1185">Reference proteome</keyword>
<feature type="coiled-coil region" evidence="1">
    <location>
        <begin position="90"/>
        <end position="117"/>
    </location>
</feature>
<organism evidence="2 3">
    <name type="scientific">Desulfopila aestuarii DSM 18488</name>
    <dbReference type="NCBI Taxonomy" id="1121416"/>
    <lineage>
        <taxon>Bacteria</taxon>
        <taxon>Pseudomonadati</taxon>
        <taxon>Thermodesulfobacteriota</taxon>
        <taxon>Desulfobulbia</taxon>
        <taxon>Desulfobulbales</taxon>
        <taxon>Desulfocapsaceae</taxon>
        <taxon>Desulfopila</taxon>
    </lineage>
</organism>
<evidence type="ECO:0000313" key="2">
    <source>
        <dbReference type="EMBL" id="SHO47526.1"/>
    </source>
</evidence>
<proteinExistence type="predicted"/>
<sequence>MNPYDEAHLFVAAIRLLQHQKSCSPQIEDICQLLDISVEAGLSQCRKLEQSGIVEIYEDPFSLKVSVANHLEIEKLPREAKSENTLAKELEQFMSKKKDLDKKVESIQAELEAKKKNMFKNIEEQFKKKIRE</sequence>
<dbReference type="OrthoDB" id="5420774at2"/>
<gene>
    <name evidence="2" type="ORF">SAMN02745220_01904</name>
</gene>
<evidence type="ECO:0000313" key="3">
    <source>
        <dbReference type="Proteomes" id="UP000184603"/>
    </source>
</evidence>
<dbReference type="Proteomes" id="UP000184603">
    <property type="component" value="Unassembled WGS sequence"/>
</dbReference>
<dbReference type="AlphaFoldDB" id="A0A1M7Y552"/>
<name>A0A1M7Y552_9BACT</name>
<accession>A0A1M7Y552</accession>
<dbReference type="EMBL" id="FRFE01000007">
    <property type="protein sequence ID" value="SHO47526.1"/>
    <property type="molecule type" value="Genomic_DNA"/>
</dbReference>
<dbReference type="RefSeq" id="WP_073613206.1">
    <property type="nucleotide sequence ID" value="NZ_FRFE01000007.1"/>
</dbReference>
<reference evidence="2 3" key="1">
    <citation type="submission" date="2016-12" db="EMBL/GenBank/DDBJ databases">
        <authorList>
            <person name="Song W.-J."/>
            <person name="Kurnit D.M."/>
        </authorList>
    </citation>
    <scope>NUCLEOTIDE SEQUENCE [LARGE SCALE GENOMIC DNA]</scope>
    <source>
        <strain evidence="2 3">DSM 18488</strain>
    </source>
</reference>
<evidence type="ECO:0000256" key="1">
    <source>
        <dbReference type="SAM" id="Coils"/>
    </source>
</evidence>
<keyword evidence="1" id="KW-0175">Coiled coil</keyword>